<dbReference type="AlphaFoldDB" id="A0A1B9IH60"/>
<gene>
    <name evidence="2" type="ORF">L486_07838</name>
</gene>
<dbReference type="OrthoDB" id="10443855at2759"/>
<protein>
    <submittedName>
        <fullName evidence="2">Uncharacterized protein</fullName>
    </submittedName>
</protein>
<reference evidence="3" key="2">
    <citation type="submission" date="2013-12" db="EMBL/GenBank/DDBJ databases">
        <title>Evolution of pathogenesis and genome organization in the Tremellales.</title>
        <authorList>
            <person name="Cuomo C."/>
            <person name="Litvintseva A."/>
            <person name="Heitman J."/>
            <person name="Chen Y."/>
            <person name="Sun S."/>
            <person name="Springer D."/>
            <person name="Dromer F."/>
            <person name="Young S."/>
            <person name="Zeng Q."/>
            <person name="Chapman S."/>
            <person name="Gujja S."/>
            <person name="Saif S."/>
            <person name="Birren B."/>
        </authorList>
    </citation>
    <scope>NUCLEOTIDE SEQUENCE [LARGE SCALE GENOMIC DNA]</scope>
    <source>
        <strain evidence="3">CBS 10435</strain>
    </source>
</reference>
<dbReference type="Proteomes" id="UP000092583">
    <property type="component" value="Unassembled WGS sequence"/>
</dbReference>
<evidence type="ECO:0000256" key="1">
    <source>
        <dbReference type="SAM" id="MobiDB-lite"/>
    </source>
</evidence>
<reference evidence="2 3" key="1">
    <citation type="submission" date="2013-07" db="EMBL/GenBank/DDBJ databases">
        <title>The Genome Sequence of Kwoniella mangroviensis CBS10435.</title>
        <authorList>
            <consortium name="The Broad Institute Genome Sequencing Platform"/>
            <person name="Cuomo C."/>
            <person name="Litvintseva A."/>
            <person name="Chen Y."/>
            <person name="Heitman J."/>
            <person name="Sun S."/>
            <person name="Springer D."/>
            <person name="Dromer F."/>
            <person name="Young S.K."/>
            <person name="Zeng Q."/>
            <person name="Gargeya S."/>
            <person name="Fitzgerald M."/>
            <person name="Abouelleil A."/>
            <person name="Alvarado L."/>
            <person name="Berlin A.M."/>
            <person name="Chapman S.B."/>
            <person name="Dewar J."/>
            <person name="Goldberg J."/>
            <person name="Griggs A."/>
            <person name="Gujja S."/>
            <person name="Hansen M."/>
            <person name="Howarth C."/>
            <person name="Imamovic A."/>
            <person name="Larimer J."/>
            <person name="McCowan C."/>
            <person name="Murphy C."/>
            <person name="Pearson M."/>
            <person name="Priest M."/>
            <person name="Roberts A."/>
            <person name="Saif S."/>
            <person name="Shea T."/>
            <person name="Sykes S."/>
            <person name="Wortman J."/>
            <person name="Nusbaum C."/>
            <person name="Birren B."/>
        </authorList>
    </citation>
    <scope>NUCLEOTIDE SEQUENCE [LARGE SCALE GENOMIC DNA]</scope>
    <source>
        <strain evidence="2 3">CBS 10435</strain>
    </source>
</reference>
<dbReference type="EMBL" id="KI669469">
    <property type="protein sequence ID" value="OCF54704.1"/>
    <property type="molecule type" value="Genomic_DNA"/>
</dbReference>
<feature type="region of interest" description="Disordered" evidence="1">
    <location>
        <begin position="1"/>
        <end position="22"/>
    </location>
</feature>
<feature type="compositionally biased region" description="Polar residues" evidence="1">
    <location>
        <begin position="35"/>
        <end position="45"/>
    </location>
</feature>
<name>A0A1B9IH60_9TREE</name>
<accession>A0A1B9IH60</accession>
<evidence type="ECO:0000313" key="2">
    <source>
        <dbReference type="EMBL" id="OCF54704.1"/>
    </source>
</evidence>
<sequence>MGNKHSKPPGSSSDKVKNLDTASVLEEFREAYPNGSCNLNQSATSFRPPPPYPKDDVNETPNQNSNNVQVVRPVSAPEPKHECPQHMVVPVTDIRLYTSDGKYVVIDGLALIFTSDDFFDKLNYIAGQTPTRILRFHDERYETYDVLSRYKTLVEGKELTPPDKSENPERECELIGDLIYKLNLWKGINVLNILKFQIINWIYQGQINPKHAITLAGKLNDPKLVGTIMKCEAQREYERNNPLISLDEHMNTSTVVTVENWKEYIPARWQEAFGRAIEETSSMGDNDERWKACAVAFEKALA</sequence>
<proteinExistence type="predicted"/>
<feature type="region of interest" description="Disordered" evidence="1">
    <location>
        <begin position="34"/>
        <end position="67"/>
    </location>
</feature>
<organism evidence="2 3">
    <name type="scientific">Kwoniella mangroviensis CBS 10435</name>
    <dbReference type="NCBI Taxonomy" id="1331196"/>
    <lineage>
        <taxon>Eukaryota</taxon>
        <taxon>Fungi</taxon>
        <taxon>Dikarya</taxon>
        <taxon>Basidiomycota</taxon>
        <taxon>Agaricomycotina</taxon>
        <taxon>Tremellomycetes</taxon>
        <taxon>Tremellales</taxon>
        <taxon>Cryptococcaceae</taxon>
        <taxon>Kwoniella</taxon>
    </lineage>
</organism>
<keyword evidence="3" id="KW-1185">Reference proteome</keyword>
<evidence type="ECO:0000313" key="3">
    <source>
        <dbReference type="Proteomes" id="UP000092583"/>
    </source>
</evidence>